<reference evidence="3 4" key="2">
    <citation type="submission" date="2022-06" db="EMBL/GenBank/DDBJ databases">
        <title>Genomic Encyclopedia of Type Strains, Phase I: the one thousand microbial genomes (KMG-I) project.</title>
        <authorList>
            <person name="Kyrpides N."/>
        </authorList>
    </citation>
    <scope>NUCLEOTIDE SEQUENCE [LARGE SCALE GENOMIC DNA]</scope>
    <source>
        <strain evidence="3 4">DSM 43889</strain>
    </source>
</reference>
<dbReference type="CDD" id="cd00143">
    <property type="entry name" value="PP2Cc"/>
    <property type="match status" value="1"/>
</dbReference>
<dbReference type="InterPro" id="IPR015655">
    <property type="entry name" value="PP2C"/>
</dbReference>
<dbReference type="Proteomes" id="UP000791080">
    <property type="component" value="Unassembled WGS sequence"/>
</dbReference>
<proteinExistence type="predicted"/>
<dbReference type="PROSITE" id="PS51746">
    <property type="entry name" value="PPM_2"/>
    <property type="match status" value="1"/>
</dbReference>
<dbReference type="InterPro" id="IPR036457">
    <property type="entry name" value="PPM-type-like_dom_sf"/>
</dbReference>
<dbReference type="SMART" id="SM00331">
    <property type="entry name" value="PP2C_SIG"/>
    <property type="match status" value="1"/>
</dbReference>
<comment type="caution">
    <text evidence="3">The sequence shown here is derived from an EMBL/GenBank/DDBJ whole genome shotgun (WGS) entry which is preliminary data.</text>
</comment>
<evidence type="ECO:0000313" key="3">
    <source>
        <dbReference type="EMBL" id="MCP2330497.1"/>
    </source>
</evidence>
<feature type="domain" description="PPM-type phosphatase" evidence="2">
    <location>
        <begin position="10"/>
        <end position="246"/>
    </location>
</feature>
<name>A0ABT1JDC3_ACTCY</name>
<dbReference type="EMBL" id="AUBJ02000001">
    <property type="protein sequence ID" value="MCP2330497.1"/>
    <property type="molecule type" value="Genomic_DNA"/>
</dbReference>
<organism evidence="3 4">
    <name type="scientific">Actinoalloteichus caeruleus DSM 43889</name>
    <dbReference type="NCBI Taxonomy" id="1120930"/>
    <lineage>
        <taxon>Bacteria</taxon>
        <taxon>Bacillati</taxon>
        <taxon>Actinomycetota</taxon>
        <taxon>Actinomycetes</taxon>
        <taxon>Pseudonocardiales</taxon>
        <taxon>Pseudonocardiaceae</taxon>
        <taxon>Actinoalloteichus</taxon>
        <taxon>Actinoalloteichus cyanogriseus</taxon>
    </lineage>
</organism>
<reference evidence="3 4" key="1">
    <citation type="submission" date="2013-07" db="EMBL/GenBank/DDBJ databases">
        <authorList>
            <consortium name="DOE Joint Genome Institute"/>
            <person name="Reeve W."/>
            <person name="Huntemann M."/>
            <person name="Han J."/>
            <person name="Chen A."/>
            <person name="Kyrpides N."/>
            <person name="Mavromatis K."/>
            <person name="Markowitz V."/>
            <person name="Palaniappan K."/>
            <person name="Ivanova N."/>
            <person name="Schaumberg A."/>
            <person name="Pati A."/>
            <person name="Liolios K."/>
            <person name="Nordberg H.P."/>
            <person name="Cantor M.N."/>
            <person name="Hua S.X."/>
            <person name="Woyke T."/>
        </authorList>
    </citation>
    <scope>NUCLEOTIDE SEQUENCE [LARGE SCALE GENOMIC DNA]</scope>
    <source>
        <strain evidence="3 4">DSM 43889</strain>
    </source>
</reference>
<dbReference type="PANTHER" id="PTHR47992">
    <property type="entry name" value="PROTEIN PHOSPHATASE"/>
    <property type="match status" value="1"/>
</dbReference>
<dbReference type="RefSeq" id="WP_026418015.1">
    <property type="nucleotide sequence ID" value="NZ_AUBJ02000001.1"/>
</dbReference>
<dbReference type="Gene3D" id="3.60.40.10">
    <property type="entry name" value="PPM-type phosphatase domain"/>
    <property type="match status" value="1"/>
</dbReference>
<dbReference type="SMART" id="SM00332">
    <property type="entry name" value="PP2Cc"/>
    <property type="match status" value="1"/>
</dbReference>
<evidence type="ECO:0000259" key="2">
    <source>
        <dbReference type="PROSITE" id="PS51746"/>
    </source>
</evidence>
<accession>A0ABT1JDC3</accession>
<dbReference type="SUPFAM" id="SSF81606">
    <property type="entry name" value="PP2C-like"/>
    <property type="match status" value="1"/>
</dbReference>
<feature type="region of interest" description="Disordered" evidence="1">
    <location>
        <begin position="249"/>
        <end position="281"/>
    </location>
</feature>
<evidence type="ECO:0000256" key="1">
    <source>
        <dbReference type="SAM" id="MobiDB-lite"/>
    </source>
</evidence>
<evidence type="ECO:0000313" key="4">
    <source>
        <dbReference type="Proteomes" id="UP000791080"/>
    </source>
</evidence>
<dbReference type="InterPro" id="IPR001932">
    <property type="entry name" value="PPM-type_phosphatase-like_dom"/>
</dbReference>
<sequence length="293" mass="30829">MMHTKPLLLRYAAGSDVGQRRAVNQDSAYASPRLLAVADGMGGHAHGEVASSVVVATLVELDGSLAASDPDRGRALDLLAGGVSSAAERLTELAQRDEDLAGMGTTLTALMWDGSRLALAHVGDSRGYLLRGGVLYQITRDHTMIQSLLDEGRLTPEEAADHPRRSVVMRALQSHGSADPDLSSHDAQVGDRYLLCSDGLTAVVSAETVHEVLSTVEDRQEAIRQLIDLANRGGGPDNITCVVADVVESEPDPEPQPGLVVGAAQDQGVTADPTSGPAWLSRWTGEVFPADAD</sequence>
<keyword evidence="4" id="KW-1185">Reference proteome</keyword>
<protein>
    <submittedName>
        <fullName evidence="3">Protein phosphatase</fullName>
    </submittedName>
</protein>
<gene>
    <name evidence="3" type="ORF">G443_000767</name>
</gene>
<dbReference type="Pfam" id="PF13672">
    <property type="entry name" value="PP2C_2"/>
    <property type="match status" value="1"/>
</dbReference>